<evidence type="ECO:0000313" key="2">
    <source>
        <dbReference type="Proteomes" id="UP001595533"/>
    </source>
</evidence>
<comment type="caution">
    <text evidence="1">The sequence shown here is derived from an EMBL/GenBank/DDBJ whole genome shotgun (WGS) entry which is preliminary data.</text>
</comment>
<dbReference type="InterPro" id="IPR027396">
    <property type="entry name" value="DsrEFH-like"/>
</dbReference>
<organism evidence="1 2">
    <name type="scientific">Marinicella sediminis</name>
    <dbReference type="NCBI Taxonomy" id="1792834"/>
    <lineage>
        <taxon>Bacteria</taxon>
        <taxon>Pseudomonadati</taxon>
        <taxon>Pseudomonadota</taxon>
        <taxon>Gammaproteobacteria</taxon>
        <taxon>Lysobacterales</taxon>
        <taxon>Marinicellaceae</taxon>
        <taxon>Marinicella</taxon>
    </lineage>
</organism>
<dbReference type="EMBL" id="JBHRTS010000008">
    <property type="protein sequence ID" value="MFC3195373.1"/>
    <property type="molecule type" value="Genomic_DNA"/>
</dbReference>
<evidence type="ECO:0000313" key="1">
    <source>
        <dbReference type="EMBL" id="MFC3195373.1"/>
    </source>
</evidence>
<protein>
    <submittedName>
        <fullName evidence="1">Uncharacterized protein</fullName>
    </submittedName>
</protein>
<accession>A0ABV7JEZ8</accession>
<reference evidence="2" key="1">
    <citation type="journal article" date="2019" name="Int. J. Syst. Evol. Microbiol.">
        <title>The Global Catalogue of Microorganisms (GCM) 10K type strain sequencing project: providing services to taxonomists for standard genome sequencing and annotation.</title>
        <authorList>
            <consortium name="The Broad Institute Genomics Platform"/>
            <consortium name="The Broad Institute Genome Sequencing Center for Infectious Disease"/>
            <person name="Wu L."/>
            <person name="Ma J."/>
        </authorList>
    </citation>
    <scope>NUCLEOTIDE SEQUENCE [LARGE SCALE GENOMIC DNA]</scope>
    <source>
        <strain evidence="2">KCTC 42953</strain>
    </source>
</reference>
<gene>
    <name evidence="1" type="ORF">ACFODZ_14055</name>
</gene>
<dbReference type="RefSeq" id="WP_157893041.1">
    <property type="nucleotide sequence ID" value="NZ_JBHRTS010000008.1"/>
</dbReference>
<name>A0ABV7JEZ8_9GAMM</name>
<dbReference type="SUPFAM" id="SSF75169">
    <property type="entry name" value="DsrEFH-like"/>
    <property type="match status" value="1"/>
</dbReference>
<proteinExistence type="predicted"/>
<dbReference type="Proteomes" id="UP001595533">
    <property type="component" value="Unassembled WGS sequence"/>
</dbReference>
<keyword evidence="2" id="KW-1185">Reference proteome</keyword>
<sequence>MKCLFMIHQSMKPERLEQQYLLMLAMLNFDFEVHLVFTEGAAEFWRHHQHWRKKLTALELYGIASVRELVTSGGDPGNLCQPGWYQGLADSADFIS</sequence>